<dbReference type="GO" id="GO:0016020">
    <property type="term" value="C:membrane"/>
    <property type="evidence" value="ECO:0007669"/>
    <property type="project" value="InterPro"/>
</dbReference>
<evidence type="ECO:0000256" key="1">
    <source>
        <dbReference type="SAM" id="Coils"/>
    </source>
</evidence>
<feature type="transmembrane region" description="Helical" evidence="3">
    <location>
        <begin position="2058"/>
        <end position="2078"/>
    </location>
</feature>
<feature type="compositionally biased region" description="Acidic residues" evidence="2">
    <location>
        <begin position="1252"/>
        <end position="1265"/>
    </location>
</feature>
<feature type="compositionally biased region" description="Basic and acidic residues" evidence="2">
    <location>
        <begin position="1705"/>
        <end position="1716"/>
    </location>
</feature>
<evidence type="ECO:0000313" key="5">
    <source>
        <dbReference type="Proteomes" id="UP000318447"/>
    </source>
</evidence>
<evidence type="ECO:0000256" key="2">
    <source>
        <dbReference type="SAM" id="MobiDB-lite"/>
    </source>
</evidence>
<feature type="region of interest" description="Disordered" evidence="2">
    <location>
        <begin position="1197"/>
        <end position="1416"/>
    </location>
</feature>
<dbReference type="PANTHER" id="PTHR21329">
    <property type="entry name" value="PHOSPHATIDYLINOSITOL N-ACETYLGLUCOSAMINYLTRANSFERASE SUBUNIT Q-RELATED"/>
    <property type="match status" value="1"/>
</dbReference>
<keyword evidence="3" id="KW-0812">Transmembrane</keyword>
<feature type="compositionally biased region" description="Basic and acidic residues" evidence="2">
    <location>
        <begin position="1299"/>
        <end position="1318"/>
    </location>
</feature>
<dbReference type="VEuPathDB" id="TriTrypDB:LDHU3_29.3080"/>
<keyword evidence="4" id="KW-0808">Transferase</keyword>
<feature type="compositionally biased region" description="Basic and acidic residues" evidence="2">
    <location>
        <begin position="1212"/>
        <end position="1224"/>
    </location>
</feature>
<dbReference type="VEuPathDB" id="TriTrypDB:LdBPK_292150.1"/>
<evidence type="ECO:0000313" key="4">
    <source>
        <dbReference type="EMBL" id="TPP52839.1"/>
    </source>
</evidence>
<feature type="compositionally biased region" description="Basic residues" evidence="2">
    <location>
        <begin position="1382"/>
        <end position="1391"/>
    </location>
</feature>
<name>A0A504XYQ7_LEIDO</name>
<reference evidence="5" key="1">
    <citation type="submission" date="2019-02" db="EMBL/GenBank/DDBJ databases">
        <title>FDA dAtabase for Regulatory Grade micrObial Sequences (FDA-ARGOS): Supporting development and validation of Infectious Disease Dx tests.</title>
        <authorList>
            <person name="Duncan R."/>
            <person name="Fisher C."/>
            <person name="Tallon L."/>
            <person name="Sadzewicz L."/>
            <person name="Sengamalay N."/>
            <person name="Ott S."/>
            <person name="Godinez A."/>
            <person name="Nagaraj S."/>
            <person name="Vavikolanu K."/>
            <person name="Nadendla S."/>
            <person name="Aluvathingal J."/>
            <person name="Sichtig H."/>
        </authorList>
    </citation>
    <scope>NUCLEOTIDE SEQUENCE [LARGE SCALE GENOMIC DNA]</scope>
    <source>
        <strain evidence="5">FDAARGOS_361</strain>
    </source>
</reference>
<keyword evidence="3" id="KW-0472">Membrane</keyword>
<dbReference type="VEuPathDB" id="TriTrypDB:LdCL_290027600"/>
<feature type="compositionally biased region" description="Basic and acidic residues" evidence="2">
    <location>
        <begin position="1326"/>
        <end position="1360"/>
    </location>
</feature>
<feature type="compositionally biased region" description="Basic and acidic residues" evidence="2">
    <location>
        <begin position="1236"/>
        <end position="1251"/>
    </location>
</feature>
<keyword evidence="1" id="KW-0175">Coiled coil</keyword>
<feature type="region of interest" description="Disordered" evidence="2">
    <location>
        <begin position="25"/>
        <end position="49"/>
    </location>
</feature>
<comment type="caution">
    <text evidence="4">The sequence shown here is derived from an EMBL/GenBank/DDBJ whole genome shotgun (WGS) entry which is preliminary data.</text>
</comment>
<dbReference type="Proteomes" id="UP000318447">
    <property type="component" value="Unassembled WGS sequence"/>
</dbReference>
<feature type="compositionally biased region" description="Basic and acidic residues" evidence="2">
    <location>
        <begin position="764"/>
        <end position="791"/>
    </location>
</feature>
<gene>
    <name evidence="4" type="ORF">CGC21_28570</name>
</gene>
<feature type="transmembrane region" description="Helical" evidence="3">
    <location>
        <begin position="1922"/>
        <end position="1942"/>
    </location>
</feature>
<dbReference type="GO" id="GO:0006506">
    <property type="term" value="P:GPI anchor biosynthetic process"/>
    <property type="evidence" value="ECO:0007669"/>
    <property type="project" value="InterPro"/>
</dbReference>
<evidence type="ECO:0000256" key="3">
    <source>
        <dbReference type="SAM" id="Phobius"/>
    </source>
</evidence>
<dbReference type="VEuPathDB" id="TriTrypDB:LdCL_290027500"/>
<sequence length="2310" mass="253835">MVIVLDLNSCEADFMSHSIETTVTAAKDSLSPPTALGTGPATEEDDMRRHTWAPTVASRAGHFRFPLRFVRVFCELEHENDVVKTAKPAMPEAPTPAAWIADLVTGLRRKDDISSKACYTMRHATETSCLAAAVPHQKCRDDELTSRQETVLTQFCAGTCPHFGFLPRRVAGSGSMGRSPGTDRVDQGMQPTRVSVWRRWRSTCARKDENAGRMTRLDGRRLVLDDEDLAVTQQRQPQQPASRQPVSVAPATTALLTSEPADGQVQYEAETAATNEQGSLRRENFLEHAMAKTSATRAAEVQLTAPEADNEEAYRSLLFRVAEMEAQEQQRARQGGFALRMAQRETKLMTEVAAQQQAYLASQARGASCLHASGGATASTNASADSEKQMTISSAGAWPSAEDLTADVATEARLACLAHRMEHAQLQYRRCTEAAGLLRSHARWMRAEAERQERWTAETEELLYRLHEDAGLADAVSATAAGQRQEEPDCTRPLTASPLAASPLNDMWQRQTNGLTTLGGTLAKVHTLFRDPECCTNMSVVATALTEVGRRCQCLLQELQALTEAALQTEADLRQRRVHALEWSLFAAHAQQALELRDLYSPVTLAEMRAMGLRKILLRRRQELQTALTLAVLRNAERAVTGAGRAATASCSAPVPQPSCIFTSPPHEVTPEKMKAVADTCARHEGLRDRLLRELLYLKKCARRVLGAAWVSQTEATAIASLVATADTRGNSRTLEAVLVDNLRRASYNGLARLIAFVASTPKPPDERDDAARGDISDPHEDVDDEGKAQDEGDGLAPLPRSHSSVPAASLATRVQVLSMLEAVQTRANSLVSLLAENAKHWQRTQDVVVEAEVCAHSSEDAWCRTAELLLRRCMDADAAEPLSSDTRSDDANLHNPRTAPLLLQEQQLLDSLHASQATIVEAINAALAQVHHRCMAPLEREKRDVALLIRLLQLCDEAGESECQRGDASSADVPVTSTTPELESAMQLLTCAEDDERESDAVGKDRLLSQVRVPQLPLRVDAIQGTISALSAEWKNSLVAETAEVRAKFTETQAKLDQYAQYSMAEVPSLLEKALAKAKALQERAAECTARNSSAASLAAQIQQQRKLLTDTTTTERYALAAAMQQARLEVEALQAQLAQLQKQKDLSTTETLDRCEVRKAESVAWKSLLLDDPGQHQAVNADGAGDDAIKDEDSVDIKQEASDSPPEVTTDVKAETAERNREVGGGAAKSEVASAKRGDEAEGLENTREEEAEADADAAEGGDEQGQQFGDEPAEEVAAESEPEERDGDALAFTAKRPNEEGADKEAHPLQVRDDAGAEGEEAVGEHDAGEEIPEEKQDNAQSRKDERTTQDRVDEAPRCTTAAGTNELTEVVRQVEVKGKKKSRKRPSKNAQPSDLFSHYPPPSVFPTEPSNRPVYDDNPFYSGFGFEEDTTEICMLVWPLSAAMQILGPNDSIAWVVGWNDRSLYIIVTWFLRNCTLPEAKAELQQIRCVLQNYKGHMPEIPYSNLNILGCVRPNSAPSSCNFCSVTEEEDIRGARKGSYLWLELLEGPVLAELWCCGARVQPCQLHVVRCDPSKALSIRPTIFSATALYGVSGVRQLQSGVAPVCAPGANSNLEGVLLPQVMRKEAEPRVLKRHQQRRCYTSVVNDSITLAAEDSCFSDRDTGEQSSVLADKRWGTSFNANPSFTVQASSSAQDASVTTELHRNSSLRDRLPVTQEESMSLSEGDGSATAAPIGVMTLSDSEMDQLDSNDRRGRGQSALQFEKLLAQSTPAPSHSIALPPPAGVPPRLDFTSTTDRAEMSVFLATMRAGRHVRRVMQKEQLYNYVKEDTEEPLTGVLKYAVDFISTYVVGLLKLLRFSRTAEVLLYRTSEFAHFLCAVSFANDSCGLHPVLPHQVSSSINHRYVCIFGYVSRCAVDLVLGVLVYLCLSACGPSLYAASQYMTRHWLYEVHASYMDWFDGYPAGLKVNEDLNMALCFFAKCVLEVWDALLRWSPATLPSLVSFQAASVAVEGNVCSTVAAVSTAAASSTWFSPASEDQRQAVYEWVSMAFHLRIFCLLGCSTAAALVSDVTGLVSLHLRFLHHAIALPYCFARVLLTNLFRQFYGVKYNPLRKRYDIYHFQVDQMLAATFLFVIIIFLFPTLAVYYLYFSFVLATIWYMETCLESIAYLSLHVPIHPIVYWLCARHRLSGGVALSNPVITSVRRFLGCGSRPGHDEEELASHTVEVTVEALPLPLSAMLTDFFVVVDISMTRLWPAKVVSLVLRGRIEYLPKMTDILGPHLLTNCVSPRCTLCTPSPEKDTTKKHK</sequence>
<organism evidence="4 5">
    <name type="scientific">Leishmania donovani</name>
    <dbReference type="NCBI Taxonomy" id="5661"/>
    <lineage>
        <taxon>Eukaryota</taxon>
        <taxon>Discoba</taxon>
        <taxon>Euglenozoa</taxon>
        <taxon>Kinetoplastea</taxon>
        <taxon>Metakinetoplastina</taxon>
        <taxon>Trypanosomatida</taxon>
        <taxon>Trypanosomatidae</taxon>
        <taxon>Leishmaniinae</taxon>
        <taxon>Leishmania</taxon>
    </lineage>
</organism>
<proteinExistence type="predicted"/>
<dbReference type="Pfam" id="PF05024">
    <property type="entry name" value="Gpi1"/>
    <property type="match status" value="1"/>
</dbReference>
<accession>A0A504XYQ7</accession>
<feature type="region of interest" description="Disordered" evidence="2">
    <location>
        <begin position="1694"/>
        <end position="1735"/>
    </location>
</feature>
<protein>
    <submittedName>
        <fullName evidence="4">N-acetylglucosaminyl transferase component (Gpi1) family protein</fullName>
    </submittedName>
</protein>
<feature type="compositionally biased region" description="Acidic residues" evidence="2">
    <location>
        <begin position="1274"/>
        <end position="1289"/>
    </location>
</feature>
<dbReference type="EMBL" id="RHLC01000014">
    <property type="protein sequence ID" value="TPP52839.1"/>
    <property type="molecule type" value="Genomic_DNA"/>
</dbReference>
<feature type="transmembrane region" description="Helical" evidence="3">
    <location>
        <begin position="2129"/>
        <end position="2150"/>
    </location>
</feature>
<dbReference type="GO" id="GO:0005783">
    <property type="term" value="C:endoplasmic reticulum"/>
    <property type="evidence" value="ECO:0007669"/>
    <property type="project" value="TreeGrafter"/>
</dbReference>
<dbReference type="GO" id="GO:0016740">
    <property type="term" value="F:transferase activity"/>
    <property type="evidence" value="ECO:0007669"/>
    <property type="project" value="UniProtKB-KW"/>
</dbReference>
<dbReference type="InterPro" id="IPR007720">
    <property type="entry name" value="PigQ/GPI1"/>
</dbReference>
<dbReference type="VEuPathDB" id="TriTrypDB:LdBPK_292160.1"/>
<feature type="region of interest" description="Disordered" evidence="2">
    <location>
        <begin position="762"/>
        <end position="805"/>
    </location>
</feature>
<feature type="transmembrane region" description="Helical" evidence="3">
    <location>
        <begin position="2084"/>
        <end position="2108"/>
    </location>
</feature>
<feature type="coiled-coil region" evidence="1">
    <location>
        <begin position="1125"/>
        <end position="1152"/>
    </location>
</feature>
<keyword evidence="3" id="KW-1133">Transmembrane helix</keyword>
<dbReference type="VEuPathDB" id="TriTrypDB:LDHU3_29.3070"/>
<dbReference type="PANTHER" id="PTHR21329:SF3">
    <property type="entry name" value="PHOSPHATIDYLINOSITOL N-ACETYLGLUCOSAMINYLTRANSFERASE SUBUNIT Q"/>
    <property type="match status" value="1"/>
</dbReference>
<feature type="compositionally biased region" description="Low complexity" evidence="2">
    <location>
        <begin position="1694"/>
        <end position="1704"/>
    </location>
</feature>